<keyword evidence="2" id="KW-0808">Transferase</keyword>
<dbReference type="CDD" id="cd03789">
    <property type="entry name" value="GT9_LPS_heptosyltransferase"/>
    <property type="match status" value="1"/>
</dbReference>
<dbReference type="Proteomes" id="UP000823821">
    <property type="component" value="Unassembled WGS sequence"/>
</dbReference>
<dbReference type="PANTHER" id="PTHR30160:SF7">
    <property type="entry name" value="ADP-HEPTOSE--LPS HEPTOSYLTRANSFERASE 2"/>
    <property type="match status" value="1"/>
</dbReference>
<name>A0A9D2HKN8_9BACT</name>
<proteinExistence type="predicted"/>
<comment type="caution">
    <text evidence="3">The sequence shown here is derived from an EMBL/GenBank/DDBJ whole genome shotgun (WGS) entry which is preliminary data.</text>
</comment>
<evidence type="ECO:0000313" key="3">
    <source>
        <dbReference type="EMBL" id="HJA78491.1"/>
    </source>
</evidence>
<dbReference type="PANTHER" id="PTHR30160">
    <property type="entry name" value="TETRAACYLDISACCHARIDE 4'-KINASE-RELATED"/>
    <property type="match status" value="1"/>
</dbReference>
<evidence type="ECO:0000256" key="1">
    <source>
        <dbReference type="ARBA" id="ARBA00022676"/>
    </source>
</evidence>
<reference evidence="3" key="2">
    <citation type="submission" date="2021-04" db="EMBL/GenBank/DDBJ databases">
        <authorList>
            <person name="Gilroy R."/>
        </authorList>
    </citation>
    <scope>NUCLEOTIDE SEQUENCE</scope>
    <source>
        <strain evidence="3">5032</strain>
    </source>
</reference>
<dbReference type="Pfam" id="PF01075">
    <property type="entry name" value="Glyco_transf_9"/>
    <property type="match status" value="1"/>
</dbReference>
<evidence type="ECO:0000256" key="2">
    <source>
        <dbReference type="ARBA" id="ARBA00022679"/>
    </source>
</evidence>
<accession>A0A9D2HKN8</accession>
<dbReference type="GO" id="GO:0005829">
    <property type="term" value="C:cytosol"/>
    <property type="evidence" value="ECO:0007669"/>
    <property type="project" value="TreeGrafter"/>
</dbReference>
<dbReference type="AlphaFoldDB" id="A0A9D2HKN8"/>
<protein>
    <submittedName>
        <fullName evidence="3">Glycosyltransferase family 9 protein</fullName>
    </submittedName>
</protein>
<dbReference type="GO" id="GO:0008713">
    <property type="term" value="F:ADP-heptose-lipopolysaccharide heptosyltransferase activity"/>
    <property type="evidence" value="ECO:0007669"/>
    <property type="project" value="TreeGrafter"/>
</dbReference>
<keyword evidence="1" id="KW-0328">Glycosyltransferase</keyword>
<dbReference type="InterPro" id="IPR002201">
    <property type="entry name" value="Glyco_trans_9"/>
</dbReference>
<reference evidence="3" key="1">
    <citation type="journal article" date="2021" name="PeerJ">
        <title>Extensive microbial diversity within the chicken gut microbiome revealed by metagenomics and culture.</title>
        <authorList>
            <person name="Gilroy R."/>
            <person name="Ravi A."/>
            <person name="Getino M."/>
            <person name="Pursley I."/>
            <person name="Horton D.L."/>
            <person name="Alikhan N.F."/>
            <person name="Baker D."/>
            <person name="Gharbi K."/>
            <person name="Hall N."/>
            <person name="Watson M."/>
            <person name="Adriaenssens E.M."/>
            <person name="Foster-Nyarko E."/>
            <person name="Jarju S."/>
            <person name="Secka A."/>
            <person name="Antonio M."/>
            <person name="Oren A."/>
            <person name="Chaudhuri R.R."/>
            <person name="La Ragione R."/>
            <person name="Hildebrand F."/>
            <person name="Pallen M.J."/>
        </authorList>
    </citation>
    <scope>NUCLEOTIDE SEQUENCE</scope>
    <source>
        <strain evidence="3">5032</strain>
    </source>
</reference>
<sequence>MAIDILLLNLTRFGDLLQSQALLEDCRRAGLRAGILCLDNFAPALPLLRHLAGSWALPGGELLRRLDGKGPGKCWHEAPALLLEWVERIRREAAPRHVVNLTATLPARLLASLLAPAPEAVTGFALDPAGYGFCRGAWAAYLCGSTLQRGNAPFNMQDMFRMAARPALRALAGGSLPPLTETGGRLQAPSDKALDEAQGLLAAAPPGCAGFVGLQLGASHSQRQWPEDCFAEVGDGLWQASGLCPVLLGSRAEQPLARAYAARARAPFVDAVGATSLPVLAALVSRLRLLITNDTGTMHLAAGLGVPSLALFLATAQPWDTGPYLPDCCCLEPALPCHPCGFRRACPHDGACRTRIGAAGVLRLALARLESGRWEDGVDGELRRTARVWRTVRDAGGLADLVCLSGHALEDRSLWLRVQRPFWRQLLDALDSGPGQEDLLAGLPEAVRAACRTSALAESVRPPLTEAQALAARLPELCRLAPGHPRMGQLLLRSCDQLQRVLEGSEQLTSLAYFWREIRQARGGDLEGLAAFCEDLAVQIRRLGQLFAA</sequence>
<dbReference type="InterPro" id="IPR051199">
    <property type="entry name" value="LPS_LOS_Heptosyltrfase"/>
</dbReference>
<evidence type="ECO:0000313" key="4">
    <source>
        <dbReference type="Proteomes" id="UP000823821"/>
    </source>
</evidence>
<dbReference type="GO" id="GO:0009244">
    <property type="term" value="P:lipopolysaccharide core region biosynthetic process"/>
    <property type="evidence" value="ECO:0007669"/>
    <property type="project" value="TreeGrafter"/>
</dbReference>
<dbReference type="Gene3D" id="3.40.50.2000">
    <property type="entry name" value="Glycogen Phosphorylase B"/>
    <property type="match status" value="1"/>
</dbReference>
<dbReference type="EMBL" id="DWZD01000019">
    <property type="protein sequence ID" value="HJA78491.1"/>
    <property type="molecule type" value="Genomic_DNA"/>
</dbReference>
<dbReference type="SUPFAM" id="SSF53756">
    <property type="entry name" value="UDP-Glycosyltransferase/glycogen phosphorylase"/>
    <property type="match status" value="1"/>
</dbReference>
<gene>
    <name evidence="3" type="ORF">H9784_02815</name>
</gene>
<organism evidence="3 4">
    <name type="scientific">Candidatus Desulfovibrio intestinavium</name>
    <dbReference type="NCBI Taxonomy" id="2838534"/>
    <lineage>
        <taxon>Bacteria</taxon>
        <taxon>Pseudomonadati</taxon>
        <taxon>Thermodesulfobacteriota</taxon>
        <taxon>Desulfovibrionia</taxon>
        <taxon>Desulfovibrionales</taxon>
        <taxon>Desulfovibrionaceae</taxon>
        <taxon>Desulfovibrio</taxon>
    </lineage>
</organism>